<dbReference type="GO" id="GO:0003952">
    <property type="term" value="F:NAD+ synthase (glutamine-hydrolyzing) activity"/>
    <property type="evidence" value="ECO:0007669"/>
    <property type="project" value="UniProtKB-EC"/>
</dbReference>
<gene>
    <name evidence="7" type="primary">nadE</name>
    <name evidence="13" type="ORF">ACFP3U_15525</name>
</gene>
<protein>
    <recommendedName>
        <fullName evidence="7 8">Glutamine-dependent NAD(+) synthetase</fullName>
        <ecNumber evidence="7 8">6.3.5.1</ecNumber>
    </recommendedName>
    <alternativeName>
        <fullName evidence="7 8">NAD(+) synthase [glutamine-hydrolyzing]</fullName>
    </alternativeName>
</protein>
<evidence type="ECO:0000313" key="13">
    <source>
        <dbReference type="EMBL" id="MFC5664390.1"/>
    </source>
</evidence>
<feature type="active site" description="For glutaminase activity" evidence="7">
    <location>
        <position position="126"/>
    </location>
</feature>
<dbReference type="EC" id="6.3.5.1" evidence="7 8"/>
<dbReference type="Gene3D" id="3.60.110.10">
    <property type="entry name" value="Carbon-nitrogen hydrolase"/>
    <property type="match status" value="1"/>
</dbReference>
<comment type="catalytic activity">
    <reaction evidence="7 8">
        <text>deamido-NAD(+) + L-glutamine + ATP + H2O = L-glutamate + AMP + diphosphate + NAD(+) + H(+)</text>
        <dbReference type="Rhea" id="RHEA:24384"/>
        <dbReference type="ChEBI" id="CHEBI:15377"/>
        <dbReference type="ChEBI" id="CHEBI:15378"/>
        <dbReference type="ChEBI" id="CHEBI:29985"/>
        <dbReference type="ChEBI" id="CHEBI:30616"/>
        <dbReference type="ChEBI" id="CHEBI:33019"/>
        <dbReference type="ChEBI" id="CHEBI:57540"/>
        <dbReference type="ChEBI" id="CHEBI:58359"/>
        <dbReference type="ChEBI" id="CHEBI:58437"/>
        <dbReference type="ChEBI" id="CHEBI:456215"/>
        <dbReference type="EC" id="6.3.5.1"/>
    </reaction>
</comment>
<keyword evidence="5 7" id="KW-0067">ATP-binding</keyword>
<feature type="active site" description="Nucleophile; for glutaminase activity" evidence="7">
    <location>
        <position position="162"/>
    </location>
</feature>
<evidence type="ECO:0000256" key="8">
    <source>
        <dbReference type="PIRNR" id="PIRNR006630"/>
    </source>
</evidence>
<dbReference type="NCBIfam" id="NF010588">
    <property type="entry name" value="PRK13981.1"/>
    <property type="match status" value="1"/>
</dbReference>
<feature type="binding site" evidence="7">
    <location>
        <position position="554"/>
    </location>
    <ligand>
        <name>deamido-NAD(+)</name>
        <dbReference type="ChEBI" id="CHEBI:58437"/>
        <note>ligand shared between two neighboring subunits</note>
    </ligand>
</feature>
<feature type="domain" description="CN hydrolase" evidence="12">
    <location>
        <begin position="4"/>
        <end position="259"/>
    </location>
</feature>
<evidence type="ECO:0000256" key="3">
    <source>
        <dbReference type="ARBA" id="ARBA00022598"/>
    </source>
</evidence>
<feature type="active site" description="Proton acceptor" evidence="9">
    <location>
        <position position="44"/>
    </location>
</feature>
<keyword evidence="6 7" id="KW-0520">NAD</keyword>
<accession>A0ABW0X7B2</accession>
<sequence>MPNLRLALCQTDPWVGDIARNGDEVVHWTRQAVEAGAQLVAFPEMALTGYPVEDLALRRSFVEASRTGLVELAGRLAAEGLGEVPVVVGYLGRSEQASPRFGRPAGSPQNCAAVLFRGEVATRFAKHHLPNYGVFDEYRWFVPGDQLPVLRVHGVDVALAICEDIWQDGGRVTAAREAQAGLLLVVNGSPYERNKDDARLELVRRRAAEAGCALAYVNMVGAQDELVFDGDSIVVAPDGEVLARSPQFEEHLMVLDLDLPAASSDHTDGLLLADGLHLVRAELGGEPAGAPAAPARAEVAPRLSDEAEIWSALVSGTRAYVRKNGFRSVLIGLSGGIDSAVVAAIAVDALGAENVYCVSMPSRYSSQHSRDDAAELARRTGLDFRTVSIAPMFDAYLAATELTGLAEENLQSRLRGTLLMAISNQEGHIVLAPGNKSELAVGYSTLYGDSVGAFGPIKDVYKSLIFRLAHWRNEEAERRGEVPPIPENTISKPPSAELRPDQKDTDSLPDYDLLDTVLDLYVEGDQGRDAIVAAGFDPAVVDRVVRLVDTAEYKRRQYPPGPKISVKGFGRDRRLPITNRWRQG</sequence>
<evidence type="ECO:0000313" key="14">
    <source>
        <dbReference type="Proteomes" id="UP001595975"/>
    </source>
</evidence>
<evidence type="ECO:0000256" key="10">
    <source>
        <dbReference type="RuleBase" id="RU003811"/>
    </source>
</evidence>
<dbReference type="InterPro" id="IPR036526">
    <property type="entry name" value="C-N_Hydrolase_sf"/>
</dbReference>
<feature type="binding site" evidence="7">
    <location>
        <position position="195"/>
    </location>
    <ligand>
        <name>L-glutamine</name>
        <dbReference type="ChEBI" id="CHEBI:58359"/>
    </ligand>
</feature>
<feature type="binding site" evidence="7">
    <location>
        <position position="132"/>
    </location>
    <ligand>
        <name>L-glutamine</name>
        <dbReference type="ChEBI" id="CHEBI:58359"/>
    </ligand>
</feature>
<comment type="pathway">
    <text evidence="1 7 8">Cofactor biosynthesis; NAD(+) biosynthesis; NAD(+) from deamido-NAD(+) (L-Gln route): step 1/1.</text>
</comment>
<evidence type="ECO:0000256" key="6">
    <source>
        <dbReference type="ARBA" id="ARBA00023027"/>
    </source>
</evidence>
<dbReference type="Pfam" id="PF02540">
    <property type="entry name" value="NAD_synthase"/>
    <property type="match status" value="1"/>
</dbReference>
<comment type="caution">
    <text evidence="7">Lacks conserved residue(s) required for the propagation of feature annotation.</text>
</comment>
<evidence type="ECO:0000256" key="5">
    <source>
        <dbReference type="ARBA" id="ARBA00022840"/>
    </source>
</evidence>
<dbReference type="InterPro" id="IPR014445">
    <property type="entry name" value="Gln-dep_NAD_synthase"/>
</dbReference>
<feature type="binding site" evidence="7">
    <location>
        <position position="189"/>
    </location>
    <ligand>
        <name>L-glutamine</name>
        <dbReference type="ChEBI" id="CHEBI:58359"/>
    </ligand>
</feature>
<dbReference type="Gene3D" id="3.40.50.620">
    <property type="entry name" value="HUPs"/>
    <property type="match status" value="1"/>
</dbReference>
<dbReference type="InterPro" id="IPR000132">
    <property type="entry name" value="Nitrilase/CN_hydratase_CS"/>
</dbReference>
<dbReference type="Proteomes" id="UP001595975">
    <property type="component" value="Unassembled WGS sequence"/>
</dbReference>
<evidence type="ECO:0000256" key="1">
    <source>
        <dbReference type="ARBA" id="ARBA00005188"/>
    </source>
</evidence>
<evidence type="ECO:0000256" key="2">
    <source>
        <dbReference type="ARBA" id="ARBA00007145"/>
    </source>
</evidence>
<dbReference type="HAMAP" id="MF_02090">
    <property type="entry name" value="NadE_glutamine_dep"/>
    <property type="match status" value="1"/>
</dbReference>
<name>A0ABW0X7B2_9ACTN</name>
<comment type="function">
    <text evidence="7">Catalyzes the ATP-dependent amidation of deamido-NAD to form NAD. Uses L-glutamine as a nitrogen source.</text>
</comment>
<comment type="similarity">
    <text evidence="2 7 8">In the C-terminal section; belongs to the NAD synthetase family.</text>
</comment>
<dbReference type="RefSeq" id="WP_380226089.1">
    <property type="nucleotide sequence ID" value="NZ_JBHSOF010000017.1"/>
</dbReference>
<feature type="active site" description="Proton acceptor; for glutaminase activity" evidence="7">
    <location>
        <position position="44"/>
    </location>
</feature>
<dbReference type="PANTHER" id="PTHR23090">
    <property type="entry name" value="NH 3 /GLUTAMINE-DEPENDENT NAD + SYNTHETASE"/>
    <property type="match status" value="1"/>
</dbReference>
<reference evidence="14" key="1">
    <citation type="journal article" date="2019" name="Int. J. Syst. Evol. Microbiol.">
        <title>The Global Catalogue of Microorganisms (GCM) 10K type strain sequencing project: providing services to taxonomists for standard genome sequencing and annotation.</title>
        <authorList>
            <consortium name="The Broad Institute Genomics Platform"/>
            <consortium name="The Broad Institute Genome Sequencing Center for Infectious Disease"/>
            <person name="Wu L."/>
            <person name="Ma J."/>
        </authorList>
    </citation>
    <scope>NUCLEOTIDE SEQUENCE [LARGE SCALE GENOMIC DNA]</scope>
    <source>
        <strain evidence="14">CGMCC 4.1437</strain>
    </source>
</reference>
<evidence type="ECO:0000256" key="9">
    <source>
        <dbReference type="PROSITE-ProRule" id="PRU10139"/>
    </source>
</evidence>
<dbReference type="Pfam" id="PF00795">
    <property type="entry name" value="CN_hydrolase"/>
    <property type="match status" value="1"/>
</dbReference>
<feature type="binding site" evidence="7">
    <location>
        <begin position="332"/>
        <end position="339"/>
    </location>
    <ligand>
        <name>ATP</name>
        <dbReference type="ChEBI" id="CHEBI:30616"/>
    </ligand>
</feature>
<evidence type="ECO:0000256" key="4">
    <source>
        <dbReference type="ARBA" id="ARBA00022741"/>
    </source>
</evidence>
<comment type="similarity">
    <text evidence="10">Belongs to the NAD synthetase family.</text>
</comment>
<evidence type="ECO:0000256" key="7">
    <source>
        <dbReference type="HAMAP-Rule" id="MF_02090"/>
    </source>
</evidence>
<proteinExistence type="inferred from homology"/>
<dbReference type="PROSITE" id="PS00920">
    <property type="entry name" value="NITRIL_CHT_1"/>
    <property type="match status" value="1"/>
</dbReference>
<evidence type="ECO:0000256" key="11">
    <source>
        <dbReference type="SAM" id="MobiDB-lite"/>
    </source>
</evidence>
<dbReference type="CDD" id="cd00553">
    <property type="entry name" value="NAD_synthase"/>
    <property type="match status" value="1"/>
</dbReference>
<dbReference type="InterPro" id="IPR003010">
    <property type="entry name" value="C-N_Hydrolase"/>
</dbReference>
<keyword evidence="3 7" id="KW-0436">Ligase</keyword>
<organism evidence="13 14">
    <name type="scientific">Kitasatospora misakiensis</name>
    <dbReference type="NCBI Taxonomy" id="67330"/>
    <lineage>
        <taxon>Bacteria</taxon>
        <taxon>Bacillati</taxon>
        <taxon>Actinomycetota</taxon>
        <taxon>Actinomycetes</taxon>
        <taxon>Kitasatosporales</taxon>
        <taxon>Streptomycetaceae</taxon>
        <taxon>Kitasatospora</taxon>
    </lineage>
</organism>
<dbReference type="NCBIfam" id="TIGR00552">
    <property type="entry name" value="nadE"/>
    <property type="match status" value="1"/>
</dbReference>
<dbReference type="InterPro" id="IPR014729">
    <property type="entry name" value="Rossmann-like_a/b/a_fold"/>
</dbReference>
<evidence type="ECO:0000259" key="12">
    <source>
        <dbReference type="PROSITE" id="PS50263"/>
    </source>
</evidence>
<dbReference type="SUPFAM" id="SSF52402">
    <property type="entry name" value="Adenine nucleotide alpha hydrolases-like"/>
    <property type="match status" value="1"/>
</dbReference>
<feature type="binding site" evidence="7">
    <location>
        <position position="438"/>
    </location>
    <ligand>
        <name>deamido-NAD(+)</name>
        <dbReference type="ChEBI" id="CHEBI:58437"/>
        <note>ligand shared between two neighboring subunits</note>
    </ligand>
</feature>
<dbReference type="PROSITE" id="PS50263">
    <property type="entry name" value="CN_HYDROLASE"/>
    <property type="match status" value="1"/>
</dbReference>
<comment type="caution">
    <text evidence="13">The sequence shown here is derived from an EMBL/GenBank/DDBJ whole genome shotgun (WGS) entry which is preliminary data.</text>
</comment>
<keyword evidence="4 7" id="KW-0547">Nucleotide-binding</keyword>
<feature type="region of interest" description="Disordered" evidence="11">
    <location>
        <begin position="477"/>
        <end position="506"/>
    </location>
</feature>
<dbReference type="SUPFAM" id="SSF56317">
    <property type="entry name" value="Carbon-nitrogen hydrolase"/>
    <property type="match status" value="1"/>
</dbReference>
<keyword evidence="14" id="KW-1185">Reference proteome</keyword>
<feature type="binding site" evidence="7">
    <location>
        <position position="409"/>
    </location>
    <ligand>
        <name>deamido-NAD(+)</name>
        <dbReference type="ChEBI" id="CHEBI:58437"/>
        <note>ligand shared between two neighboring subunits</note>
    </ligand>
</feature>
<dbReference type="InterPro" id="IPR022310">
    <property type="entry name" value="NAD/GMP_synthase"/>
</dbReference>
<dbReference type="PIRSF" id="PIRSF006630">
    <property type="entry name" value="NADS_GAT"/>
    <property type="match status" value="1"/>
</dbReference>
<dbReference type="EMBL" id="JBHSOF010000017">
    <property type="protein sequence ID" value="MFC5664390.1"/>
    <property type="molecule type" value="Genomic_DNA"/>
</dbReference>
<dbReference type="PANTHER" id="PTHR23090:SF9">
    <property type="entry name" value="GLUTAMINE-DEPENDENT NAD(+) SYNTHETASE"/>
    <property type="match status" value="1"/>
</dbReference>
<dbReference type="CDD" id="cd07570">
    <property type="entry name" value="GAT_Gln-NAD-synth"/>
    <property type="match status" value="1"/>
</dbReference>
<dbReference type="InterPro" id="IPR003694">
    <property type="entry name" value="NAD_synthase"/>
</dbReference>